<sequence length="129" mass="14276">IHDVSSSSLVLLLNDEKSMKKIFKIPSKVSSTLPLRVKRNPQMSENGNDLAMNAIIDILSAIQSVGPENFAKSLLLNINDTYLDSQIENMRVDAIVSSDWLSPMMLYLSNATNSLAHLDKLGAFIDLEK</sequence>
<proteinExistence type="predicted"/>
<feature type="non-terminal residue" evidence="1">
    <location>
        <position position="1"/>
    </location>
</feature>
<feature type="non-terminal residue" evidence="1">
    <location>
        <position position="129"/>
    </location>
</feature>
<accession>A0AAV2QWK1</accession>
<evidence type="ECO:0000313" key="1">
    <source>
        <dbReference type="EMBL" id="CAL4100282.1"/>
    </source>
</evidence>
<reference evidence="1 2" key="1">
    <citation type="submission" date="2024-05" db="EMBL/GenBank/DDBJ databases">
        <authorList>
            <person name="Wallberg A."/>
        </authorList>
    </citation>
    <scope>NUCLEOTIDE SEQUENCE [LARGE SCALE GENOMIC DNA]</scope>
</reference>
<dbReference type="EMBL" id="CAXKWB010011171">
    <property type="protein sequence ID" value="CAL4100282.1"/>
    <property type="molecule type" value="Genomic_DNA"/>
</dbReference>
<comment type="caution">
    <text evidence="1">The sequence shown here is derived from an EMBL/GenBank/DDBJ whole genome shotgun (WGS) entry which is preliminary data.</text>
</comment>
<keyword evidence="2" id="KW-1185">Reference proteome</keyword>
<organism evidence="1 2">
    <name type="scientific">Meganyctiphanes norvegica</name>
    <name type="common">Northern krill</name>
    <name type="synonym">Thysanopoda norvegica</name>
    <dbReference type="NCBI Taxonomy" id="48144"/>
    <lineage>
        <taxon>Eukaryota</taxon>
        <taxon>Metazoa</taxon>
        <taxon>Ecdysozoa</taxon>
        <taxon>Arthropoda</taxon>
        <taxon>Crustacea</taxon>
        <taxon>Multicrustacea</taxon>
        <taxon>Malacostraca</taxon>
        <taxon>Eumalacostraca</taxon>
        <taxon>Eucarida</taxon>
        <taxon>Euphausiacea</taxon>
        <taxon>Euphausiidae</taxon>
        <taxon>Meganyctiphanes</taxon>
    </lineage>
</organism>
<gene>
    <name evidence="1" type="ORF">MNOR_LOCUS16758</name>
</gene>
<protein>
    <submittedName>
        <fullName evidence="1">Uncharacterized protein</fullName>
    </submittedName>
</protein>
<evidence type="ECO:0000313" key="2">
    <source>
        <dbReference type="Proteomes" id="UP001497623"/>
    </source>
</evidence>
<name>A0AAV2QWK1_MEGNR</name>
<dbReference type="Proteomes" id="UP001497623">
    <property type="component" value="Unassembled WGS sequence"/>
</dbReference>
<dbReference type="AlphaFoldDB" id="A0AAV2QWK1"/>